<comment type="caution">
    <text evidence="1">The sequence shown here is derived from an EMBL/GenBank/DDBJ whole genome shotgun (WGS) entry which is preliminary data.</text>
</comment>
<name>A0ACB5UKW7_9FIRM</name>
<dbReference type="EMBL" id="BTPU01000035">
    <property type="protein sequence ID" value="GMQ63111.1"/>
    <property type="molecule type" value="Genomic_DNA"/>
</dbReference>
<evidence type="ECO:0000313" key="2">
    <source>
        <dbReference type="Proteomes" id="UP001374599"/>
    </source>
</evidence>
<keyword evidence="2" id="KW-1185">Reference proteome</keyword>
<protein>
    <submittedName>
        <fullName evidence="1">TetR/AcrR family transcriptional regulator</fullName>
    </submittedName>
</protein>
<evidence type="ECO:0000313" key="1">
    <source>
        <dbReference type="EMBL" id="GMQ63111.1"/>
    </source>
</evidence>
<sequence length="209" mass="24427">MLTRVEREKQIRRESIIDCAERLFNLKGYQQTTMNEIAMESEFTKRTIYKYFTSKQEIYYEIAYRAFKALKDYTDNILYEKNVNGYEKTLIFAKRYVEFLRTNELYCKIMLEMKSAQVQLTKEESQLFQETDAVASEIIIGKIIEEGIKDGSIIKTCTSFELSFMLWGAISGIVAIAHSKRKIIEENTNKTSDDFIYKSVQGIVKTLKA</sequence>
<gene>
    <name evidence="1" type="ORF">AN2V17_23440</name>
</gene>
<organism evidence="1 2">
    <name type="scientific">Vallitalea maricola</name>
    <dbReference type="NCBI Taxonomy" id="3074433"/>
    <lineage>
        <taxon>Bacteria</taxon>
        <taxon>Bacillati</taxon>
        <taxon>Bacillota</taxon>
        <taxon>Clostridia</taxon>
        <taxon>Lachnospirales</taxon>
        <taxon>Vallitaleaceae</taxon>
        <taxon>Vallitalea</taxon>
    </lineage>
</organism>
<dbReference type="Proteomes" id="UP001374599">
    <property type="component" value="Unassembled WGS sequence"/>
</dbReference>
<accession>A0ACB5UKW7</accession>
<proteinExistence type="predicted"/>
<reference evidence="1" key="1">
    <citation type="submission" date="2023-09" db="EMBL/GenBank/DDBJ databases">
        <title>Vallitalea sediminicola and Vallitalea maricola sp. nov., anaerobic bacteria isolated from marine sediment.</title>
        <authorList>
            <person name="Hirano S."/>
            <person name="Maeda A."/>
            <person name="Terahara T."/>
            <person name="Mori K."/>
            <person name="Hamada M."/>
            <person name="Matsumoto R."/>
            <person name="Kobayashi T."/>
        </authorList>
    </citation>
    <scope>NUCLEOTIDE SEQUENCE</scope>
    <source>
        <strain evidence="1">AN17-2</strain>
    </source>
</reference>